<comment type="similarity">
    <text evidence="1">Belongs to the maleate isomerase family.</text>
</comment>
<dbReference type="InterPro" id="IPR053714">
    <property type="entry name" value="Iso_Racemase_Enz_sf"/>
</dbReference>
<comment type="caution">
    <text evidence="2">The sequence shown here is derived from an EMBL/GenBank/DDBJ whole genome shotgun (WGS) entry which is preliminary data.</text>
</comment>
<dbReference type="EMBL" id="JABXIY010000041">
    <property type="protein sequence ID" value="NVK98142.1"/>
    <property type="molecule type" value="Genomic_DNA"/>
</dbReference>
<dbReference type="Proteomes" id="UP000565723">
    <property type="component" value="Unassembled WGS sequence"/>
</dbReference>
<dbReference type="GO" id="GO:0050076">
    <property type="term" value="F:maleate isomerase activity"/>
    <property type="evidence" value="ECO:0007669"/>
    <property type="project" value="UniProtKB-UniRule"/>
</dbReference>
<feature type="binding site" evidence="1">
    <location>
        <position position="150"/>
    </location>
    <ligand>
        <name>substrate</name>
    </ligand>
</feature>
<evidence type="ECO:0000313" key="3">
    <source>
        <dbReference type="Proteomes" id="UP000565723"/>
    </source>
</evidence>
<feature type="binding site" evidence="1">
    <location>
        <position position="120"/>
    </location>
    <ligand>
        <name>substrate</name>
    </ligand>
</feature>
<dbReference type="AlphaFoldDB" id="A0A850LKQ2"/>
<dbReference type="Gene3D" id="3.40.50.12500">
    <property type="match status" value="1"/>
</dbReference>
<comment type="catalytic activity">
    <reaction evidence="1">
        <text>maleate = fumarate</text>
        <dbReference type="Rhea" id="RHEA:13169"/>
        <dbReference type="ChEBI" id="CHEBI:29806"/>
        <dbReference type="ChEBI" id="CHEBI:30780"/>
        <dbReference type="EC" id="5.2.1.1"/>
    </reaction>
</comment>
<sequence length="234" mass="25405">MEREIPAMMRAREAQFPERFSFHSSRMRMKKVTKEELKAMDHDSDRCALELSDGAVDVMGYACLVAIMSMGKGYHRESQARLHQVTVDNGHPAPVVSSAGALVDGLHLMGAKRISIVTPYMRPLTNLVAEYIEAEGVEVSDSIALEIPDNLEVAAQDPTNLLEIYKRVNLKNIDALVLSACVQMPSLAAIQKVEDECGIPVLSASVATTHQMLKSLGLHAEVKGCGALLSGAYA</sequence>
<comment type="subunit">
    <text evidence="1">Homodimer.</text>
</comment>
<feature type="active site" description="Nucleophile" evidence="1">
    <location>
        <position position="63"/>
    </location>
</feature>
<feature type="active site" description="Proton donor" evidence="1">
    <location>
        <position position="181"/>
    </location>
</feature>
<feature type="binding site" evidence="1">
    <location>
        <begin position="182"/>
        <end position="183"/>
    </location>
    <ligand>
        <name>substrate</name>
    </ligand>
</feature>
<keyword evidence="1" id="KW-0413">Isomerase</keyword>
<dbReference type="Pfam" id="PF17645">
    <property type="entry name" value="Amdase"/>
    <property type="match status" value="1"/>
</dbReference>
<dbReference type="HAMAP" id="MF_00943">
    <property type="entry name" value="Maleate_isomerase"/>
    <property type="match status" value="1"/>
</dbReference>
<protein>
    <recommendedName>
        <fullName evidence="1">Maleate isomerase</fullName>
        <ecNumber evidence="1">5.2.1.1</ecNumber>
    </recommendedName>
    <alternativeName>
        <fullName evidence="1">Maleate cis-trans isomerase</fullName>
    </alternativeName>
</protein>
<proteinExistence type="inferred from homology"/>
<dbReference type="PANTHER" id="PTHR40267">
    <property type="entry name" value="BLR3294 PROTEIN"/>
    <property type="match status" value="1"/>
</dbReference>
<feature type="binding site" evidence="1">
    <location>
        <begin position="63"/>
        <end position="65"/>
    </location>
    <ligand>
        <name>substrate</name>
    </ligand>
</feature>
<dbReference type="EC" id="5.2.1.1" evidence="1"/>
<reference evidence="2 3" key="1">
    <citation type="journal article" date="2020" name="Proc. Natl. Acad. Sci. U.S.A.">
        <title>Ecological drivers of bacterial community assembly in synthetic phycospheres.</title>
        <authorList>
            <person name="Fu H."/>
            <person name="Uchimiya M."/>
            <person name="Gore J."/>
            <person name="Moran M.A."/>
        </authorList>
    </citation>
    <scope>NUCLEOTIDE SEQUENCE [LARGE SCALE GENOMIC DNA]</scope>
    <source>
        <strain evidence="2">HF-Din03</strain>
    </source>
</reference>
<dbReference type="PIRSF" id="PIRSF015736">
    <property type="entry name" value="MI"/>
    <property type="match status" value="1"/>
</dbReference>
<comment type="function">
    <text evidence="1">Catalyzes cis-trans isomerization of the C2-C3 double bond in maleate to yield fumarate.</text>
</comment>
<feature type="modified residue" description="S-(2-succinyl)cysteine" evidence="1">
    <location>
        <position position="63"/>
    </location>
</feature>
<comment type="caution">
    <text evidence="1">Lacks conserved residue(s) required for the propagation of feature annotation.</text>
</comment>
<dbReference type="InterPro" id="IPR028615">
    <property type="entry name" value="Maleate_isomerase"/>
</dbReference>
<comment type="miscellaneous">
    <text evidence="1">Reaction is initiated by nucleophilic attack of cysteine at the double bond, yielding a covalent succinylcysteine-like intermediate.</text>
</comment>
<gene>
    <name evidence="1" type="primary">maiA</name>
    <name evidence="2" type="ORF">HW564_14535</name>
</gene>
<dbReference type="PANTHER" id="PTHR40267:SF1">
    <property type="entry name" value="BLR3294 PROTEIN"/>
    <property type="match status" value="1"/>
</dbReference>
<accession>A0A850LKQ2</accession>
<organism evidence="2 3">
    <name type="scientific">Ruegeria pomeroyi</name>
    <dbReference type="NCBI Taxonomy" id="89184"/>
    <lineage>
        <taxon>Bacteria</taxon>
        <taxon>Pseudomonadati</taxon>
        <taxon>Pseudomonadota</taxon>
        <taxon>Alphaproteobacteria</taxon>
        <taxon>Rhodobacterales</taxon>
        <taxon>Roseobacteraceae</taxon>
        <taxon>Ruegeria</taxon>
    </lineage>
</organism>
<name>A0A850LKQ2_9RHOB</name>
<dbReference type="InterPro" id="IPR026286">
    <property type="entry name" value="MaiA/AMDase"/>
</dbReference>
<evidence type="ECO:0000256" key="1">
    <source>
        <dbReference type="HAMAP-Rule" id="MF_00943"/>
    </source>
</evidence>
<evidence type="ECO:0000313" key="2">
    <source>
        <dbReference type="EMBL" id="NVK98142.1"/>
    </source>
</evidence>